<keyword evidence="1" id="KW-1133">Transmembrane helix</keyword>
<accession>A0A4V4RFB4</accession>
<keyword evidence="4" id="KW-1185">Reference proteome</keyword>
<dbReference type="Pfam" id="PF10708">
    <property type="entry name" value="DUF2510"/>
    <property type="match status" value="1"/>
</dbReference>
<feature type="transmembrane region" description="Helical" evidence="1">
    <location>
        <begin position="158"/>
        <end position="178"/>
    </location>
</feature>
<proteinExistence type="predicted"/>
<feature type="transmembrane region" description="Helical" evidence="1">
    <location>
        <begin position="74"/>
        <end position="95"/>
    </location>
</feature>
<comment type="caution">
    <text evidence="3">The sequence shown here is derived from an EMBL/GenBank/DDBJ whole genome shotgun (WGS) entry which is preliminary data.</text>
</comment>
<dbReference type="AlphaFoldDB" id="A0A4V4RFB4"/>
<evidence type="ECO:0000313" key="4">
    <source>
        <dbReference type="Proteomes" id="UP000306192"/>
    </source>
</evidence>
<evidence type="ECO:0000256" key="1">
    <source>
        <dbReference type="SAM" id="Phobius"/>
    </source>
</evidence>
<dbReference type="EMBL" id="QYRT01000013">
    <property type="protein sequence ID" value="TIH37124.1"/>
    <property type="molecule type" value="Genomic_DNA"/>
</dbReference>
<evidence type="ECO:0000313" key="3">
    <source>
        <dbReference type="EMBL" id="TIH37124.1"/>
    </source>
</evidence>
<feature type="domain" description="DUF2510" evidence="2">
    <location>
        <begin position="11"/>
        <end position="41"/>
    </location>
</feature>
<evidence type="ECO:0000259" key="2">
    <source>
        <dbReference type="Pfam" id="PF10708"/>
    </source>
</evidence>
<dbReference type="OrthoDB" id="5244233at2"/>
<name>A0A4V4RFB4_9MICO</name>
<reference evidence="3 4" key="1">
    <citation type="journal article" date="2019" name="Microorganisms">
        <title>Systematic Affiliation and Genome Analysis of Subtercola vilae DB165(T) with Particular Emphasis on Cold Adaptation of an Isolate from a High-Altitude Cold Volcano Lake.</title>
        <authorList>
            <person name="Villalobos A.S."/>
            <person name="Wiese J."/>
            <person name="Imhoff J.F."/>
            <person name="Dorador C."/>
            <person name="Keller A."/>
            <person name="Hentschel U."/>
        </authorList>
    </citation>
    <scope>NUCLEOTIDE SEQUENCE [LARGE SCALE GENOMIC DNA]</scope>
    <source>
        <strain evidence="3 4">DB165</strain>
    </source>
</reference>
<sequence>MTTPDASIAPAGWYPDPAGHPQQRWWNGSVWTEHVFPDTSGAYAAPQAGFAAGPGTAALGGAAAGAVAGAPGRAVYNAFIWIITLLPVVSILSALTNDYSGVARAVTALSHPGRVPASASSTANVGLSLLGLLVYGAAVVLAYFDWKTLRRRGFERPFHWAWAFLLTAGVYVFGRSIVMKRRAGRGMAPIWLWSALVVLGWVVAAVRIALALSPQSTGVPTLGA</sequence>
<keyword evidence="1" id="KW-0472">Membrane</keyword>
<feature type="transmembrane region" description="Helical" evidence="1">
    <location>
        <begin position="190"/>
        <end position="210"/>
    </location>
</feature>
<keyword evidence="1" id="KW-0812">Transmembrane</keyword>
<gene>
    <name evidence="3" type="ORF">D4765_08895</name>
</gene>
<dbReference type="RefSeq" id="WP_136641935.1">
    <property type="nucleotide sequence ID" value="NZ_QYRT01000013.1"/>
</dbReference>
<dbReference type="InterPro" id="IPR018929">
    <property type="entry name" value="DUF2510"/>
</dbReference>
<protein>
    <submittedName>
        <fullName evidence="3">DUF2510 domain-containing protein</fullName>
    </submittedName>
</protein>
<feature type="transmembrane region" description="Helical" evidence="1">
    <location>
        <begin position="125"/>
        <end position="146"/>
    </location>
</feature>
<dbReference type="Proteomes" id="UP000306192">
    <property type="component" value="Unassembled WGS sequence"/>
</dbReference>
<organism evidence="3 4">
    <name type="scientific">Subtercola vilae</name>
    <dbReference type="NCBI Taxonomy" id="2056433"/>
    <lineage>
        <taxon>Bacteria</taxon>
        <taxon>Bacillati</taxon>
        <taxon>Actinomycetota</taxon>
        <taxon>Actinomycetes</taxon>
        <taxon>Micrococcales</taxon>
        <taxon>Microbacteriaceae</taxon>
        <taxon>Subtercola</taxon>
    </lineage>
</organism>